<dbReference type="RefSeq" id="WP_213110609.1">
    <property type="nucleotide sequence ID" value="NZ_JAGYPJ010000001.1"/>
</dbReference>
<dbReference type="Proteomes" id="UP000682713">
    <property type="component" value="Unassembled WGS sequence"/>
</dbReference>
<keyword evidence="1" id="KW-1133">Transmembrane helix</keyword>
<evidence type="ECO:0000256" key="1">
    <source>
        <dbReference type="SAM" id="Phobius"/>
    </source>
</evidence>
<dbReference type="AlphaFoldDB" id="A0A942YL47"/>
<protein>
    <submittedName>
        <fullName evidence="2">DUF2953 domain-containing protein</fullName>
    </submittedName>
</protein>
<dbReference type="EMBL" id="JAGYPJ010000001">
    <property type="protein sequence ID" value="MBS4199984.1"/>
    <property type="molecule type" value="Genomic_DNA"/>
</dbReference>
<proteinExistence type="predicted"/>
<keyword evidence="1" id="KW-0472">Membrane</keyword>
<feature type="transmembrane region" description="Helical" evidence="1">
    <location>
        <begin position="36"/>
        <end position="52"/>
    </location>
</feature>
<gene>
    <name evidence="2" type="ORF">KHA93_09975</name>
</gene>
<dbReference type="Pfam" id="PF11167">
    <property type="entry name" value="DUF2953"/>
    <property type="match status" value="1"/>
</dbReference>
<keyword evidence="3" id="KW-1185">Reference proteome</keyword>
<evidence type="ECO:0000313" key="3">
    <source>
        <dbReference type="Proteomes" id="UP000682713"/>
    </source>
</evidence>
<accession>A0A942YL47</accession>
<name>A0A942YL47_9BACI</name>
<sequence>MNLPVIGGLLLLLLFLLTLFMKIKIELFFLLSRSESYITILVTTLFGLVRIRKKLSLEDIFSSEASEDLKEQFQGFSWESTNHFLEDLKPALQFLKMILRKVRIVKLEWHSKIGTGDAASSSIAAGVVWAIKGALISFMRCFLFFKNRPQISVQPIFQGFSAETNIRCMVEMKTGKAMVAGYKLYKEWKKYQRSSQFEGQNQKIDRRTING</sequence>
<dbReference type="InterPro" id="IPR021338">
    <property type="entry name" value="DUF2953"/>
</dbReference>
<organism evidence="2 3">
    <name type="scientific">Lederbergia citrisecunda</name>
    <dbReference type="NCBI Taxonomy" id="2833583"/>
    <lineage>
        <taxon>Bacteria</taxon>
        <taxon>Bacillati</taxon>
        <taxon>Bacillota</taxon>
        <taxon>Bacilli</taxon>
        <taxon>Bacillales</taxon>
        <taxon>Bacillaceae</taxon>
        <taxon>Lederbergia</taxon>
    </lineage>
</organism>
<keyword evidence="1" id="KW-0812">Transmembrane</keyword>
<evidence type="ECO:0000313" key="2">
    <source>
        <dbReference type="EMBL" id="MBS4199984.1"/>
    </source>
</evidence>
<reference evidence="2 3" key="1">
    <citation type="submission" date="2021-05" db="EMBL/GenBank/DDBJ databases">
        <title>Novel Bacillus species.</title>
        <authorList>
            <person name="Liu G."/>
        </authorList>
    </citation>
    <scope>NUCLEOTIDE SEQUENCE [LARGE SCALE GENOMIC DNA]</scope>
    <source>
        <strain evidence="2 3">FJAT-49732</strain>
    </source>
</reference>
<comment type="caution">
    <text evidence="2">The sequence shown here is derived from an EMBL/GenBank/DDBJ whole genome shotgun (WGS) entry which is preliminary data.</text>
</comment>